<name>A0ABU5F3G4_9BACT</name>
<evidence type="ECO:0000256" key="1">
    <source>
        <dbReference type="SAM" id="MobiDB-lite"/>
    </source>
</evidence>
<keyword evidence="4" id="KW-1185">Reference proteome</keyword>
<keyword evidence="2" id="KW-0472">Membrane</keyword>
<evidence type="ECO:0000313" key="4">
    <source>
        <dbReference type="Proteomes" id="UP001272242"/>
    </source>
</evidence>
<dbReference type="Proteomes" id="UP001272242">
    <property type="component" value="Unassembled WGS sequence"/>
</dbReference>
<sequence>MAKKKQRTARTARRATKKSAKARRPKQAFGLRFSFGYNKLTDSFKLEMCVTGGRWVGRTVRAIGKAIRPRVLISSAVVTLAAALARMGL</sequence>
<comment type="caution">
    <text evidence="3">The sequence shown here is derived from an EMBL/GenBank/DDBJ whole genome shotgun (WGS) entry which is preliminary data.</text>
</comment>
<reference evidence="4" key="1">
    <citation type="journal article" date="2023" name="Mar. Drugs">
        <title>Gemmata algarum, a Novel Planctomycete Isolated from an Algal Mat, Displays Antimicrobial Activity.</title>
        <authorList>
            <person name="Kumar G."/>
            <person name="Kallscheuer N."/>
            <person name="Kashif M."/>
            <person name="Ahamad S."/>
            <person name="Jagadeeshwari U."/>
            <person name="Pannikurungottu S."/>
            <person name="Haufschild T."/>
            <person name="Kabuu M."/>
            <person name="Sasikala C."/>
            <person name="Jogler C."/>
            <person name="Ramana C."/>
        </authorList>
    </citation>
    <scope>NUCLEOTIDE SEQUENCE [LARGE SCALE GENOMIC DNA]</scope>
    <source>
        <strain evidence="4">JC673</strain>
    </source>
</reference>
<keyword evidence="2" id="KW-0812">Transmembrane</keyword>
<evidence type="ECO:0000256" key="2">
    <source>
        <dbReference type="SAM" id="Phobius"/>
    </source>
</evidence>
<evidence type="ECO:0000313" key="3">
    <source>
        <dbReference type="EMBL" id="MDY3561683.1"/>
    </source>
</evidence>
<keyword evidence="2" id="KW-1133">Transmembrane helix</keyword>
<organism evidence="3 4">
    <name type="scientific">Gemmata algarum</name>
    <dbReference type="NCBI Taxonomy" id="2975278"/>
    <lineage>
        <taxon>Bacteria</taxon>
        <taxon>Pseudomonadati</taxon>
        <taxon>Planctomycetota</taxon>
        <taxon>Planctomycetia</taxon>
        <taxon>Gemmatales</taxon>
        <taxon>Gemmataceae</taxon>
        <taxon>Gemmata</taxon>
    </lineage>
</organism>
<dbReference type="RefSeq" id="WP_320688052.1">
    <property type="nucleotide sequence ID" value="NZ_JAXBLV010000199.1"/>
</dbReference>
<gene>
    <name evidence="3" type="ORF">R5W23_002964</name>
</gene>
<protein>
    <submittedName>
        <fullName evidence="3">Uncharacterized protein</fullName>
    </submittedName>
</protein>
<proteinExistence type="predicted"/>
<dbReference type="EMBL" id="JAXBLV010000199">
    <property type="protein sequence ID" value="MDY3561683.1"/>
    <property type="molecule type" value="Genomic_DNA"/>
</dbReference>
<accession>A0ABU5F3G4</accession>
<feature type="region of interest" description="Disordered" evidence="1">
    <location>
        <begin position="1"/>
        <end position="25"/>
    </location>
</feature>
<feature type="transmembrane region" description="Helical" evidence="2">
    <location>
        <begin position="71"/>
        <end position="88"/>
    </location>
</feature>